<dbReference type="EMBL" id="MTYJ01000206">
    <property type="protein sequence ID" value="OWA50866.1"/>
    <property type="molecule type" value="Genomic_DNA"/>
</dbReference>
<protein>
    <recommendedName>
        <fullName evidence="2">7TM GPCR serpentine receptor class x (Srx) domain-containing protein</fullName>
    </recommendedName>
</protein>
<dbReference type="OrthoDB" id="2101615at2759"/>
<comment type="caution">
    <text evidence="3">The sequence shown here is derived from an EMBL/GenBank/DDBJ whole genome shotgun (WGS) entry which is preliminary data.</text>
</comment>
<dbReference type="AlphaFoldDB" id="A0A9X6NDR9"/>
<feature type="transmembrane region" description="Helical" evidence="1">
    <location>
        <begin position="30"/>
        <end position="52"/>
    </location>
</feature>
<keyword evidence="1" id="KW-1133">Transmembrane helix</keyword>
<evidence type="ECO:0000313" key="3">
    <source>
        <dbReference type="EMBL" id="OWA50866.1"/>
    </source>
</evidence>
<gene>
    <name evidence="3" type="ORF">BV898_15369</name>
</gene>
<organism evidence="3 4">
    <name type="scientific">Hypsibius exemplaris</name>
    <name type="common">Freshwater tardigrade</name>
    <dbReference type="NCBI Taxonomy" id="2072580"/>
    <lineage>
        <taxon>Eukaryota</taxon>
        <taxon>Metazoa</taxon>
        <taxon>Ecdysozoa</taxon>
        <taxon>Tardigrada</taxon>
        <taxon>Eutardigrada</taxon>
        <taxon>Parachela</taxon>
        <taxon>Hypsibioidea</taxon>
        <taxon>Hypsibiidae</taxon>
        <taxon>Hypsibius</taxon>
    </lineage>
</organism>
<proteinExistence type="predicted"/>
<evidence type="ECO:0000256" key="1">
    <source>
        <dbReference type="SAM" id="Phobius"/>
    </source>
</evidence>
<dbReference type="Pfam" id="PF10328">
    <property type="entry name" value="7TM_GPCR_Srx"/>
    <property type="match status" value="1"/>
</dbReference>
<keyword evidence="4" id="KW-1185">Reference proteome</keyword>
<keyword evidence="1" id="KW-0812">Transmembrane</keyword>
<dbReference type="InterPro" id="IPR019430">
    <property type="entry name" value="7TM_GPCR_serpentine_rcpt_Srx"/>
</dbReference>
<accession>A0A9X6NDR9</accession>
<name>A0A9X6NDR9_HYPEX</name>
<evidence type="ECO:0000259" key="2">
    <source>
        <dbReference type="Pfam" id="PF10328"/>
    </source>
</evidence>
<dbReference type="Proteomes" id="UP000192578">
    <property type="component" value="Unassembled WGS sequence"/>
</dbReference>
<sequence length="174" mass="19658">MVNTHAIIAGNRVWAIIFPLSYRSLHTRHFAMVTCGIMWVIVHFFEAGFITYEFRDLYYSDTDVEKLGCILKSTTTVMAWAKASDLTQWFNVVDISGSVTPYPGQTEVKQVYRAGTADGSFGQNKLAFKLSLLVYTCQPMVNAILFVLALDPLRRSVVWLLTCREPVRIHAASQ</sequence>
<dbReference type="SUPFAM" id="SSF81321">
    <property type="entry name" value="Family A G protein-coupled receptor-like"/>
    <property type="match status" value="1"/>
</dbReference>
<feature type="domain" description="7TM GPCR serpentine receptor class x (Srx)" evidence="2">
    <location>
        <begin position="4"/>
        <end position="61"/>
    </location>
</feature>
<evidence type="ECO:0000313" key="4">
    <source>
        <dbReference type="Proteomes" id="UP000192578"/>
    </source>
</evidence>
<reference evidence="4" key="1">
    <citation type="submission" date="2017-01" db="EMBL/GenBank/DDBJ databases">
        <title>Comparative genomics of anhydrobiosis in the tardigrade Hypsibius dujardini.</title>
        <authorList>
            <person name="Yoshida Y."/>
            <person name="Koutsovoulos G."/>
            <person name="Laetsch D."/>
            <person name="Stevens L."/>
            <person name="Kumar S."/>
            <person name="Horikawa D."/>
            <person name="Ishino K."/>
            <person name="Komine S."/>
            <person name="Tomita M."/>
            <person name="Blaxter M."/>
            <person name="Arakawa K."/>
        </authorList>
    </citation>
    <scope>NUCLEOTIDE SEQUENCE [LARGE SCALE GENOMIC DNA]</scope>
    <source>
        <strain evidence="4">Z151</strain>
    </source>
</reference>
<dbReference type="Gene3D" id="1.20.1070.10">
    <property type="entry name" value="Rhodopsin 7-helix transmembrane proteins"/>
    <property type="match status" value="1"/>
</dbReference>
<keyword evidence="1" id="KW-0472">Membrane</keyword>